<keyword evidence="7" id="KW-1185">Reference proteome</keyword>
<dbReference type="PRINTS" id="PR01006">
    <property type="entry name" value="FLGHOOKFLIE"/>
</dbReference>
<dbReference type="NCBIfam" id="TIGR00205">
    <property type="entry name" value="fliE"/>
    <property type="match status" value="1"/>
</dbReference>
<dbReference type="InterPro" id="IPR001624">
    <property type="entry name" value="FliE"/>
</dbReference>
<evidence type="ECO:0000256" key="1">
    <source>
        <dbReference type="ARBA" id="ARBA00004117"/>
    </source>
</evidence>
<dbReference type="RefSeq" id="WP_184093928.1">
    <property type="nucleotide sequence ID" value="NZ_AP023367.1"/>
</dbReference>
<keyword evidence="6" id="KW-0969">Cilium</keyword>
<comment type="similarity">
    <text evidence="2 4">Belongs to the FliE family.</text>
</comment>
<dbReference type="HAMAP" id="MF_00724">
    <property type="entry name" value="FliE"/>
    <property type="match status" value="1"/>
</dbReference>
<name>A0A6S6R8I7_9FIRM</name>
<dbReference type="AlphaFoldDB" id="A0A6S6R8I7"/>
<keyword evidence="6" id="KW-0282">Flagellum</keyword>
<keyword evidence="3 4" id="KW-0975">Bacterial flagellum</keyword>
<accession>A0A6S6R8I7</accession>
<dbReference type="PANTHER" id="PTHR34653:SF1">
    <property type="entry name" value="FLAGELLAR HOOK-BASAL BODY COMPLEX PROTEIN FLIE"/>
    <property type="match status" value="1"/>
</dbReference>
<evidence type="ECO:0000313" key="6">
    <source>
        <dbReference type="EMBL" id="BCJ95251.1"/>
    </source>
</evidence>
<dbReference type="PANTHER" id="PTHR34653">
    <property type="match status" value="1"/>
</dbReference>
<dbReference type="Pfam" id="PF02049">
    <property type="entry name" value="FliE"/>
    <property type="match status" value="1"/>
</dbReference>
<dbReference type="Proteomes" id="UP000515561">
    <property type="component" value="Chromosome"/>
</dbReference>
<dbReference type="GO" id="GO:0003774">
    <property type="term" value="F:cytoskeletal motor activity"/>
    <property type="evidence" value="ECO:0007669"/>
    <property type="project" value="InterPro"/>
</dbReference>
<evidence type="ECO:0000256" key="4">
    <source>
        <dbReference type="HAMAP-Rule" id="MF_00724"/>
    </source>
</evidence>
<dbReference type="GO" id="GO:0009425">
    <property type="term" value="C:bacterial-type flagellum basal body"/>
    <property type="evidence" value="ECO:0007669"/>
    <property type="project" value="UniProtKB-SubCell"/>
</dbReference>
<dbReference type="GO" id="GO:0071973">
    <property type="term" value="P:bacterial-type flagellum-dependent cell motility"/>
    <property type="evidence" value="ECO:0007669"/>
    <property type="project" value="InterPro"/>
</dbReference>
<organism evidence="6 7">
    <name type="scientific">Anaerocolumna cellulosilytica</name>
    <dbReference type="NCBI Taxonomy" id="433286"/>
    <lineage>
        <taxon>Bacteria</taxon>
        <taxon>Bacillati</taxon>
        <taxon>Bacillota</taxon>
        <taxon>Clostridia</taxon>
        <taxon>Lachnospirales</taxon>
        <taxon>Lachnospiraceae</taxon>
        <taxon>Anaerocolumna</taxon>
    </lineage>
</organism>
<evidence type="ECO:0000256" key="5">
    <source>
        <dbReference type="NCBIfam" id="TIGR00205"/>
    </source>
</evidence>
<dbReference type="KEGG" id="acel:acsn021_28200"/>
<protein>
    <recommendedName>
        <fullName evidence="4 5">Flagellar hook-basal body complex protein FliE</fullName>
    </recommendedName>
</protein>
<evidence type="ECO:0000256" key="2">
    <source>
        <dbReference type="ARBA" id="ARBA00009272"/>
    </source>
</evidence>
<reference evidence="6 7" key="1">
    <citation type="journal article" date="2016" name="Int. J. Syst. Evol. Microbiol.">
        <title>Descriptions of Anaerotaenia torta gen. nov., sp. nov. and Anaerocolumna cellulosilytica gen. nov., sp. nov. isolated from a methanogenic reactor of cattle waste.</title>
        <authorList>
            <person name="Uek A."/>
            <person name="Ohtaki Y."/>
            <person name="Kaku N."/>
            <person name="Ueki K."/>
        </authorList>
    </citation>
    <scope>NUCLEOTIDE SEQUENCE [LARGE SCALE GENOMIC DNA]</scope>
    <source>
        <strain evidence="6 7">SN021</strain>
    </source>
</reference>
<comment type="subcellular location">
    <subcellularLocation>
        <location evidence="1 4">Bacterial flagellum basal body</location>
    </subcellularLocation>
</comment>
<proteinExistence type="inferred from homology"/>
<keyword evidence="6" id="KW-0966">Cell projection</keyword>
<dbReference type="GO" id="GO:0005198">
    <property type="term" value="F:structural molecule activity"/>
    <property type="evidence" value="ECO:0007669"/>
    <property type="project" value="UniProtKB-UniRule"/>
</dbReference>
<sequence>MDVTLLNGISGIGSIGKGNVSVEKTDRNETFEKLFRSALDMVNETNDLTNAAEEAEMAFALGLNNNTYDLQVAQTKATMSLQYTLEVRNRVLDAYKEIMNLQF</sequence>
<dbReference type="EMBL" id="AP023367">
    <property type="protein sequence ID" value="BCJ95251.1"/>
    <property type="molecule type" value="Genomic_DNA"/>
</dbReference>
<evidence type="ECO:0000313" key="7">
    <source>
        <dbReference type="Proteomes" id="UP000515561"/>
    </source>
</evidence>
<gene>
    <name evidence="4 6" type="primary">fliE</name>
    <name evidence="6" type="ORF">acsn021_28200</name>
</gene>
<evidence type="ECO:0000256" key="3">
    <source>
        <dbReference type="ARBA" id="ARBA00023143"/>
    </source>
</evidence>